<reference evidence="4" key="1">
    <citation type="submission" date="2025-08" db="UniProtKB">
        <authorList>
            <consortium name="RefSeq"/>
        </authorList>
    </citation>
    <scope>IDENTIFICATION</scope>
    <source>
        <tissue evidence="4">Tentacle</tissue>
    </source>
</reference>
<keyword evidence="2" id="KW-0732">Signal</keyword>
<dbReference type="InParanoid" id="A0A6P8HHW1"/>
<dbReference type="RefSeq" id="XP_031552202.1">
    <property type="nucleotide sequence ID" value="XM_031696342.1"/>
</dbReference>
<feature type="chain" id="PRO_5027553962" evidence="2">
    <location>
        <begin position="26"/>
        <end position="588"/>
    </location>
</feature>
<proteinExistence type="predicted"/>
<feature type="signal peptide" evidence="2">
    <location>
        <begin position="1"/>
        <end position="25"/>
    </location>
</feature>
<dbReference type="KEGG" id="aten:116289424"/>
<evidence type="ECO:0000256" key="1">
    <source>
        <dbReference type="SAM" id="Phobius"/>
    </source>
</evidence>
<gene>
    <name evidence="4" type="primary">LOC116289424</name>
</gene>
<keyword evidence="1" id="KW-0812">Transmembrane</keyword>
<name>A0A6P8HHW1_ACTTE</name>
<evidence type="ECO:0000313" key="3">
    <source>
        <dbReference type="Proteomes" id="UP000515163"/>
    </source>
</evidence>
<evidence type="ECO:0000313" key="4">
    <source>
        <dbReference type="RefSeq" id="XP_031552202.1"/>
    </source>
</evidence>
<keyword evidence="1" id="KW-1133">Transmembrane helix</keyword>
<feature type="transmembrane region" description="Helical" evidence="1">
    <location>
        <begin position="200"/>
        <end position="223"/>
    </location>
</feature>
<dbReference type="GeneID" id="116289424"/>
<dbReference type="OrthoDB" id="5979519at2759"/>
<sequence length="588" mass="66668">MKASKASRHALFLILLVLGQEFSVAFRVAPQSKSLQKREIRKNSLEERSRQKRAWGFVLLAVTLGVSAAGVGFEIYNKVKGCCGTFPDACKYAREIEAFRKTLDNKTNEVDKLFLRAKNLKEDVIQANYRINEMWIDLLAIGRYQEDIIQSLTPETVKKFNTKWAEIEEQLKNGNRTVQGWSYEQIDLQYKSYLDSASTVLGGMSGFISNTLSAVYTVAMYYYKVNTLNKMINQLGTGNSYRLLVNARHTKAARTMGLNDVGLNKFIKETAVAKFNSKFAVKYTFFYNAYYVASSFLSIGFDIWRAVQSVLACKEKRDKTRELRDTWRVADQEMDKIKKNAIEYYNLLKNKGWEYVEGNLTDANLIKSLDKLKNMVNSSRPQTENLKKANTKIGNFISQINTSIDDYDATHNLQAGLIEGLMTVKTLLACSAARTKFLYYASEQCKQGHKSLQAIYESGKTSFLVSGVNCVTSVGIPDAVTWQEMEDMIAARATKEKYQKDCILNNSDKKEHACWLRGQGYDNKVIENKMALNIAQVKFFTTNCPQTLSPAQISQICFFRSLGVFDATIQAKFFPHINLSIIQAVTCP</sequence>
<evidence type="ECO:0000256" key="2">
    <source>
        <dbReference type="SAM" id="SignalP"/>
    </source>
</evidence>
<keyword evidence="1" id="KW-0472">Membrane</keyword>
<dbReference type="AlphaFoldDB" id="A0A6P8HHW1"/>
<keyword evidence="3" id="KW-1185">Reference proteome</keyword>
<organism evidence="3 4">
    <name type="scientific">Actinia tenebrosa</name>
    <name type="common">Australian red waratah sea anemone</name>
    <dbReference type="NCBI Taxonomy" id="6105"/>
    <lineage>
        <taxon>Eukaryota</taxon>
        <taxon>Metazoa</taxon>
        <taxon>Cnidaria</taxon>
        <taxon>Anthozoa</taxon>
        <taxon>Hexacorallia</taxon>
        <taxon>Actiniaria</taxon>
        <taxon>Actiniidae</taxon>
        <taxon>Actinia</taxon>
    </lineage>
</organism>
<feature type="transmembrane region" description="Helical" evidence="1">
    <location>
        <begin position="54"/>
        <end position="76"/>
    </location>
</feature>
<accession>A0A6P8HHW1</accession>
<dbReference type="Proteomes" id="UP000515163">
    <property type="component" value="Unplaced"/>
</dbReference>
<protein>
    <submittedName>
        <fullName evidence="4">Uncharacterized protein LOC116289424</fullName>
    </submittedName>
</protein>